<comment type="caution">
    <text evidence="13">The sequence shown here is derived from an EMBL/GenBank/DDBJ whole genome shotgun (WGS) entry which is preliminary data.</text>
</comment>
<evidence type="ECO:0000259" key="12">
    <source>
        <dbReference type="Pfam" id="PF06574"/>
    </source>
</evidence>
<feature type="domain" description="FAD synthetase" evidence="12">
    <location>
        <begin position="13"/>
        <end position="154"/>
    </location>
</feature>
<dbReference type="PANTHER" id="PTHR22749:SF6">
    <property type="entry name" value="RIBOFLAVIN KINASE"/>
    <property type="match status" value="1"/>
</dbReference>
<comment type="similarity">
    <text evidence="2">Belongs to the RibF family.</text>
</comment>
<organism evidence="13 14">
    <name type="scientific">Bacillus norwichensis</name>
    <dbReference type="NCBI Taxonomy" id="2762217"/>
    <lineage>
        <taxon>Bacteria</taxon>
        <taxon>Bacillati</taxon>
        <taxon>Bacillota</taxon>
        <taxon>Bacilli</taxon>
        <taxon>Bacillales</taxon>
        <taxon>Bacillaceae</taxon>
        <taxon>Bacillus</taxon>
    </lineage>
</organism>
<evidence type="ECO:0000256" key="6">
    <source>
        <dbReference type="ARBA" id="ARBA00022679"/>
    </source>
</evidence>
<evidence type="ECO:0000256" key="9">
    <source>
        <dbReference type="ARBA" id="ARBA00022827"/>
    </source>
</evidence>
<dbReference type="NCBIfam" id="TIGR00125">
    <property type="entry name" value="cyt_tran_rel"/>
    <property type="match status" value="1"/>
</dbReference>
<keyword evidence="5" id="KW-0288">FMN</keyword>
<keyword evidence="8" id="KW-0547">Nucleotide-binding</keyword>
<protein>
    <recommendedName>
        <fullName evidence="3">FAD synthase</fullName>
        <ecNumber evidence="3">2.7.7.2</ecNumber>
    </recommendedName>
</protein>
<dbReference type="Gene3D" id="3.40.50.620">
    <property type="entry name" value="HUPs"/>
    <property type="match status" value="1"/>
</dbReference>
<dbReference type="InterPro" id="IPR023468">
    <property type="entry name" value="Riboflavin_kinase"/>
</dbReference>
<evidence type="ECO:0000313" key="14">
    <source>
        <dbReference type="Proteomes" id="UP000648182"/>
    </source>
</evidence>
<keyword evidence="6" id="KW-0808">Transferase</keyword>
<keyword evidence="9" id="KW-0274">FAD</keyword>
<keyword evidence="7" id="KW-0548">Nucleotidyltransferase</keyword>
<dbReference type="EC" id="2.7.7.2" evidence="3"/>
<gene>
    <name evidence="13" type="ORF">H9631_05495</name>
</gene>
<name>A0ABR8VIF6_9BACI</name>
<reference evidence="13 14" key="1">
    <citation type="submission" date="2020-08" db="EMBL/GenBank/DDBJ databases">
        <title>A Genomic Blueprint of the Chicken Gut Microbiome.</title>
        <authorList>
            <person name="Gilroy R."/>
            <person name="Ravi A."/>
            <person name="Getino M."/>
            <person name="Pursley I."/>
            <person name="Horton D.L."/>
            <person name="Alikhan N.-F."/>
            <person name="Baker D."/>
            <person name="Gharbi K."/>
            <person name="Hall N."/>
            <person name="Watson M."/>
            <person name="Adriaenssens E.M."/>
            <person name="Foster-Nyarko E."/>
            <person name="Jarju S."/>
            <person name="Secka A."/>
            <person name="Antonio M."/>
            <person name="Oren A."/>
            <person name="Chaudhuri R."/>
            <person name="La Ragione R.M."/>
            <person name="Hildebrand F."/>
            <person name="Pallen M.J."/>
        </authorList>
    </citation>
    <scope>NUCLEOTIDE SEQUENCE [LARGE SCALE GENOMIC DNA]</scope>
    <source>
        <strain evidence="13 14">Sa1BUA2</strain>
    </source>
</reference>
<evidence type="ECO:0000256" key="3">
    <source>
        <dbReference type="ARBA" id="ARBA00012393"/>
    </source>
</evidence>
<keyword evidence="4" id="KW-0285">Flavoprotein</keyword>
<dbReference type="InterPro" id="IPR004821">
    <property type="entry name" value="Cyt_trans-like"/>
</dbReference>
<evidence type="ECO:0000256" key="10">
    <source>
        <dbReference type="ARBA" id="ARBA00022840"/>
    </source>
</evidence>
<dbReference type="PANTHER" id="PTHR22749">
    <property type="entry name" value="RIBOFLAVIN KINASE/FMN ADENYLYLTRANSFERASE"/>
    <property type="match status" value="1"/>
</dbReference>
<evidence type="ECO:0000256" key="7">
    <source>
        <dbReference type="ARBA" id="ARBA00022695"/>
    </source>
</evidence>
<evidence type="ECO:0000256" key="8">
    <source>
        <dbReference type="ARBA" id="ARBA00022741"/>
    </source>
</evidence>
<evidence type="ECO:0000256" key="11">
    <source>
        <dbReference type="ARBA" id="ARBA00049494"/>
    </source>
</evidence>
<evidence type="ECO:0000256" key="1">
    <source>
        <dbReference type="ARBA" id="ARBA00004726"/>
    </source>
</evidence>
<comment type="catalytic activity">
    <reaction evidence="11">
        <text>FMN + ATP + H(+) = FAD + diphosphate</text>
        <dbReference type="Rhea" id="RHEA:17237"/>
        <dbReference type="ChEBI" id="CHEBI:15378"/>
        <dbReference type="ChEBI" id="CHEBI:30616"/>
        <dbReference type="ChEBI" id="CHEBI:33019"/>
        <dbReference type="ChEBI" id="CHEBI:57692"/>
        <dbReference type="ChEBI" id="CHEBI:58210"/>
        <dbReference type="EC" id="2.7.7.2"/>
    </reaction>
</comment>
<dbReference type="InterPro" id="IPR015864">
    <property type="entry name" value="FAD_synthase"/>
</dbReference>
<dbReference type="EMBL" id="JACSPV010000006">
    <property type="protein sequence ID" value="MBD8004530.1"/>
    <property type="molecule type" value="Genomic_DNA"/>
</dbReference>
<dbReference type="InterPro" id="IPR014729">
    <property type="entry name" value="Rossmann-like_a/b/a_fold"/>
</dbReference>
<comment type="pathway">
    <text evidence="1">Cofactor biosynthesis; FAD biosynthesis; FAD from FMN: step 1/1.</text>
</comment>
<keyword evidence="14" id="KW-1185">Reference proteome</keyword>
<evidence type="ECO:0000256" key="2">
    <source>
        <dbReference type="ARBA" id="ARBA00010214"/>
    </source>
</evidence>
<dbReference type="Pfam" id="PF06574">
    <property type="entry name" value="FAD_syn"/>
    <property type="match status" value="1"/>
</dbReference>
<dbReference type="CDD" id="cd02064">
    <property type="entry name" value="FAD_synthetase_N"/>
    <property type="match status" value="1"/>
</dbReference>
<proteinExistence type="inferred from homology"/>
<evidence type="ECO:0000256" key="5">
    <source>
        <dbReference type="ARBA" id="ARBA00022643"/>
    </source>
</evidence>
<dbReference type="SUPFAM" id="SSF52374">
    <property type="entry name" value="Nucleotidylyl transferase"/>
    <property type="match status" value="1"/>
</dbReference>
<keyword evidence="10" id="KW-0067">ATP-binding</keyword>
<sequence length="179" mass="20442">MQIYSCDDLKLPASVLAIGAFDGVHKGHQELIRHAKTQADWMQMPLVVYTFDPPPRVYFQKKLQLASLPEKLERLRRLGVDHTIVAPFDTFYASREAKVFLDEIRNMNPLSIWVGKNFKFGANRNGSTDTLKQNFHVNSLDLICCQDGEIISSTRIRHLIANNMTAKAEQLLGWQTLEI</sequence>
<dbReference type="RefSeq" id="WP_191810713.1">
    <property type="nucleotide sequence ID" value="NZ_JACSPV010000006.1"/>
</dbReference>
<evidence type="ECO:0000256" key="4">
    <source>
        <dbReference type="ARBA" id="ARBA00022630"/>
    </source>
</evidence>
<evidence type="ECO:0000313" key="13">
    <source>
        <dbReference type="EMBL" id="MBD8004530.1"/>
    </source>
</evidence>
<accession>A0ABR8VIF6</accession>
<dbReference type="Proteomes" id="UP000648182">
    <property type="component" value="Unassembled WGS sequence"/>
</dbReference>